<dbReference type="GO" id="GO:0016787">
    <property type="term" value="F:hydrolase activity"/>
    <property type="evidence" value="ECO:0007669"/>
    <property type="project" value="UniProtKB-KW"/>
</dbReference>
<accession>A0ABT6ZMM7</accession>
<gene>
    <name evidence="7" type="ORF">QJ043_09515</name>
</gene>
<keyword evidence="2 4" id="KW-0378">Hydrolase</keyword>
<dbReference type="Pfam" id="PF12708">
    <property type="entry name" value="Pect-lyase_RHGA_epim"/>
    <property type="match status" value="1"/>
</dbReference>
<dbReference type="PROSITE" id="PS00502">
    <property type="entry name" value="POLYGALACTURONASE"/>
    <property type="match status" value="1"/>
</dbReference>
<dbReference type="InterPro" id="IPR024535">
    <property type="entry name" value="RHGA/B-epi-like_pectate_lyase"/>
</dbReference>
<keyword evidence="3 4" id="KW-0326">Glycosidase</keyword>
<sequence>MGLEVVWAGSREAVLQATGEGAGRFELAAPARLVVDGVPRDPVTRTVFYVDGLEPGSEHRVMVDGPAGTCSVAFATKPESAVLDVHAFGARGDGVHDDTPAIQAAVAVCPAQGRVLLPAGDYAVTALFLKSAMTLELAAGAALRPCHDRDRVPVLPAGPDLAPGLALGAWEGEDMPMFAAGLTGLRCSDLVVCGCGLVDGGATADEDNWWFEPKRIRVAARPRLLFLSQCDRVTVAGLSFDNSPSWNLHPRLCRDLDLLCLTVNGPKDSPNTDGLDPESCSGVHVAGCDFNVGDDCIAIKSGKATVPRELRPPCEDVLIEHCSMHDGHGAVVVGSEIAGGVRRVTARECVFQRTDRGLRVKTRRGRGKDSVVENVTFERLAMDRVLTPFVINSFYFCDPDGQSDYVQRREALPVDDRTPCVASVTFRDITATNAECCASHISGLPEQPIDRLTFEHVSVSFADDAEPSVPAMACGVPKLCRSGLNVSYVGELALDDVRLCGVDGAPVAAEGVGSILGSVTVLDPGRTAPAPASQSDGSRRADRPAASFIDEQPGTGVCAS</sequence>
<comment type="similarity">
    <text evidence="1 4">Belongs to the glycosyl hydrolase 28 family.</text>
</comment>
<dbReference type="SUPFAM" id="SSF51126">
    <property type="entry name" value="Pectin lyase-like"/>
    <property type="match status" value="1"/>
</dbReference>
<name>A0ABT6ZMM7_9ACTN</name>
<evidence type="ECO:0000256" key="4">
    <source>
        <dbReference type="RuleBase" id="RU361169"/>
    </source>
</evidence>
<dbReference type="Pfam" id="PF00295">
    <property type="entry name" value="Glyco_hydro_28"/>
    <property type="match status" value="1"/>
</dbReference>
<dbReference type="InterPro" id="IPR012334">
    <property type="entry name" value="Pectin_lyas_fold"/>
</dbReference>
<organism evidence="7 8">
    <name type="scientific">Kribbibacterium absianum</name>
    <dbReference type="NCBI Taxonomy" id="3044210"/>
    <lineage>
        <taxon>Bacteria</taxon>
        <taxon>Bacillati</taxon>
        <taxon>Actinomycetota</taxon>
        <taxon>Coriobacteriia</taxon>
        <taxon>Coriobacteriales</taxon>
        <taxon>Kribbibacteriaceae</taxon>
        <taxon>Kribbibacterium</taxon>
    </lineage>
</organism>
<dbReference type="InterPro" id="IPR011050">
    <property type="entry name" value="Pectin_lyase_fold/virulence"/>
</dbReference>
<evidence type="ECO:0000259" key="6">
    <source>
        <dbReference type="Pfam" id="PF12708"/>
    </source>
</evidence>
<evidence type="ECO:0000256" key="5">
    <source>
        <dbReference type="SAM" id="MobiDB-lite"/>
    </source>
</evidence>
<feature type="region of interest" description="Disordered" evidence="5">
    <location>
        <begin position="523"/>
        <end position="560"/>
    </location>
</feature>
<evidence type="ECO:0000256" key="3">
    <source>
        <dbReference type="ARBA" id="ARBA00023295"/>
    </source>
</evidence>
<comment type="caution">
    <text evidence="7">The sequence shown here is derived from an EMBL/GenBank/DDBJ whole genome shotgun (WGS) entry which is preliminary data.</text>
</comment>
<keyword evidence="8" id="KW-1185">Reference proteome</keyword>
<evidence type="ECO:0000256" key="1">
    <source>
        <dbReference type="ARBA" id="ARBA00008834"/>
    </source>
</evidence>
<dbReference type="Gene3D" id="2.160.20.10">
    <property type="entry name" value="Single-stranded right-handed beta-helix, Pectin lyase-like"/>
    <property type="match status" value="1"/>
</dbReference>
<dbReference type="EMBL" id="JASJEX010000005">
    <property type="protein sequence ID" value="MDJ1130312.1"/>
    <property type="molecule type" value="Genomic_DNA"/>
</dbReference>
<dbReference type="Proteomes" id="UP001431693">
    <property type="component" value="Unassembled WGS sequence"/>
</dbReference>
<reference evidence="7" key="1">
    <citation type="submission" date="2023-05" db="EMBL/GenBank/DDBJ databases">
        <title>[olsenella] sp. nov., isolated from a pig farm feces dump.</title>
        <authorList>
            <person name="Chang Y.-H."/>
        </authorList>
    </citation>
    <scope>NUCLEOTIDE SEQUENCE</scope>
    <source>
        <strain evidence="7">YH-ols2217</strain>
    </source>
</reference>
<dbReference type="RefSeq" id="WP_283713450.1">
    <property type="nucleotide sequence ID" value="NZ_JASJEW010000004.1"/>
</dbReference>
<protein>
    <submittedName>
        <fullName evidence="7">Glycoside hydrolase family 28 protein</fullName>
    </submittedName>
</protein>
<dbReference type="PANTHER" id="PTHR31339:SF9">
    <property type="entry name" value="PLASMIN AND FIBRONECTIN-BINDING PROTEIN A"/>
    <property type="match status" value="1"/>
</dbReference>
<evidence type="ECO:0000313" key="7">
    <source>
        <dbReference type="EMBL" id="MDJ1130312.1"/>
    </source>
</evidence>
<dbReference type="InterPro" id="IPR006626">
    <property type="entry name" value="PbH1"/>
</dbReference>
<proteinExistence type="inferred from homology"/>
<dbReference type="PANTHER" id="PTHR31339">
    <property type="entry name" value="PECTIN LYASE-RELATED"/>
    <property type="match status" value="1"/>
</dbReference>
<dbReference type="SMART" id="SM00710">
    <property type="entry name" value="PbH1"/>
    <property type="match status" value="3"/>
</dbReference>
<dbReference type="InterPro" id="IPR051801">
    <property type="entry name" value="GH28_Enzymes"/>
</dbReference>
<dbReference type="InterPro" id="IPR000743">
    <property type="entry name" value="Glyco_hydro_28"/>
</dbReference>
<evidence type="ECO:0000313" key="8">
    <source>
        <dbReference type="Proteomes" id="UP001431693"/>
    </source>
</evidence>
<feature type="domain" description="Rhamnogalacturonase A/B/Epimerase-like pectate lyase" evidence="6">
    <location>
        <begin position="84"/>
        <end position="126"/>
    </location>
</feature>
<evidence type="ECO:0000256" key="2">
    <source>
        <dbReference type="ARBA" id="ARBA00022801"/>
    </source>
</evidence>